<feature type="compositionally biased region" description="Polar residues" evidence="7">
    <location>
        <begin position="274"/>
        <end position="283"/>
    </location>
</feature>
<comment type="subcellular location">
    <subcellularLocation>
        <location evidence="1">Nucleus</location>
    </subcellularLocation>
</comment>
<keyword evidence="4" id="KW-0804">Transcription</keyword>
<evidence type="ECO:0000259" key="8">
    <source>
        <dbReference type="PROSITE" id="PS51980"/>
    </source>
</evidence>
<dbReference type="InterPro" id="IPR019464">
    <property type="entry name" value="ELL_N"/>
</dbReference>
<dbReference type="PANTHER" id="PTHR23288">
    <property type="entry name" value="OCCLUDIN AND RNA POLYMERASE II ELONGATION FACTOR ELL"/>
    <property type="match status" value="1"/>
</dbReference>
<feature type="compositionally biased region" description="Polar residues" evidence="7">
    <location>
        <begin position="125"/>
        <end position="158"/>
    </location>
</feature>
<sequence length="501" mass="55340">MSLLGDGVECIQNMSADCLTSLGFTQRRMVIQATDDVYMQTKEKISIAEEESKKACAKVIKASGLYNGRKITTKKPNSVIPPQKPREMSSGVLLSSNSGAISSHKTNMTLSPSGYGPPGAPPNSRPTGNFSSAPQGALSSRPSAPSNSFQRASTQNSEVMKRPYRERVIHLLAVRSYRKPELLARLMKDGIREKDKNVLSTILSQTAVMKDNIYSLARGLYQTDVDPSWPFYTETDKQLLKRRMPQNLTPPAGGEHEPTVSPSRVERKSPGVTVRTSPSSTTGGPHAPSRLLSEKRPCPVVAHLQPSRQEISARPWGSHRLAAPARAHPFHRGGGAAVSTTVSTSAKVTSTKPAGEVRTASPDSQEGSQENYHNGCSAERTTPTSTSDIPDYQTKYTVITLAEQRAEYKAEFNAQYEEYRELHATIDKVSKKFAQLEDKLKESLKGSPEYLKTQKEIRKEYRANKNDSYVGQKKRLQYLHHKLAHIKSLVLKYDSHMLVSS</sequence>
<evidence type="ECO:0000256" key="4">
    <source>
        <dbReference type="ARBA" id="ARBA00023163"/>
    </source>
</evidence>
<accession>A0ABM1DP56</accession>
<feature type="region of interest" description="Disordered" evidence="7">
    <location>
        <begin position="245"/>
        <end position="296"/>
    </location>
</feature>
<dbReference type="RefSeq" id="XP_014661727.1">
    <property type="nucleotide sequence ID" value="XM_014806241.1"/>
</dbReference>
<evidence type="ECO:0000256" key="3">
    <source>
        <dbReference type="ARBA" id="ARBA00023015"/>
    </source>
</evidence>
<evidence type="ECO:0000256" key="6">
    <source>
        <dbReference type="PROSITE-ProRule" id="PRU01324"/>
    </source>
</evidence>
<dbReference type="Pfam" id="PF10390">
    <property type="entry name" value="ELL"/>
    <property type="match status" value="1"/>
</dbReference>
<dbReference type="InterPro" id="IPR031176">
    <property type="entry name" value="ELL/occludin"/>
</dbReference>
<dbReference type="Gene3D" id="6.10.140.340">
    <property type="match status" value="1"/>
</dbReference>
<gene>
    <name evidence="10" type="primary">LOC106804873</name>
</gene>
<keyword evidence="3" id="KW-0805">Transcription regulation</keyword>
<dbReference type="Pfam" id="PF07303">
    <property type="entry name" value="Occludin_ELL"/>
    <property type="match status" value="1"/>
</dbReference>
<evidence type="ECO:0000313" key="10">
    <source>
        <dbReference type="RefSeq" id="XP_014661727.1"/>
    </source>
</evidence>
<dbReference type="SUPFAM" id="SSF144292">
    <property type="entry name" value="occludin/ELL-like"/>
    <property type="match status" value="1"/>
</dbReference>
<dbReference type="Gene3D" id="1.10.10.2670">
    <property type="entry name" value="E3 ubiquitin-protein ligase"/>
    <property type="match status" value="1"/>
</dbReference>
<keyword evidence="5" id="KW-0539">Nucleus</keyword>
<feature type="compositionally biased region" description="Polar residues" evidence="7">
    <location>
        <begin position="361"/>
        <end position="388"/>
    </location>
</feature>
<feature type="compositionally biased region" description="Low complexity" evidence="7">
    <location>
        <begin position="337"/>
        <end position="352"/>
    </location>
</feature>
<dbReference type="InterPro" id="IPR036390">
    <property type="entry name" value="WH_DNA-bd_sf"/>
</dbReference>
<feature type="compositionally biased region" description="Basic and acidic residues" evidence="7">
    <location>
        <begin position="254"/>
        <end position="269"/>
    </location>
</feature>
<dbReference type="InterPro" id="IPR042065">
    <property type="entry name" value="E3_ELL-like"/>
</dbReference>
<feature type="domain" description="OCEL" evidence="8">
    <location>
        <begin position="390"/>
        <end position="498"/>
    </location>
</feature>
<feature type="region of interest" description="Disordered" evidence="7">
    <location>
        <begin position="329"/>
        <end position="389"/>
    </location>
</feature>
<feature type="region of interest" description="Disordered" evidence="7">
    <location>
        <begin position="71"/>
        <end position="160"/>
    </location>
</feature>
<feature type="compositionally biased region" description="Polar residues" evidence="7">
    <location>
        <begin position="92"/>
        <end position="110"/>
    </location>
</feature>
<proteinExistence type="inferred from homology"/>
<evidence type="ECO:0000256" key="1">
    <source>
        <dbReference type="ARBA" id="ARBA00004123"/>
    </source>
</evidence>
<keyword evidence="9" id="KW-1185">Reference proteome</keyword>
<organism evidence="9 10">
    <name type="scientific">Priapulus caudatus</name>
    <name type="common">Priapulid worm</name>
    <dbReference type="NCBI Taxonomy" id="37621"/>
    <lineage>
        <taxon>Eukaryota</taxon>
        <taxon>Metazoa</taxon>
        <taxon>Ecdysozoa</taxon>
        <taxon>Scalidophora</taxon>
        <taxon>Priapulida</taxon>
        <taxon>Priapulimorpha</taxon>
        <taxon>Priapulimorphida</taxon>
        <taxon>Priapulidae</taxon>
        <taxon>Priapulus</taxon>
    </lineage>
</organism>
<name>A0ABM1DP56_PRICU</name>
<dbReference type="SUPFAM" id="SSF46785">
    <property type="entry name" value="Winged helix' DNA-binding domain"/>
    <property type="match status" value="1"/>
</dbReference>
<evidence type="ECO:0000256" key="7">
    <source>
        <dbReference type="SAM" id="MobiDB-lite"/>
    </source>
</evidence>
<evidence type="ECO:0000256" key="2">
    <source>
        <dbReference type="ARBA" id="ARBA00009171"/>
    </source>
</evidence>
<protein>
    <submittedName>
        <fullName evidence="10">RNA polymerase II elongation factor ELL2-like</fullName>
    </submittedName>
</protein>
<evidence type="ECO:0000256" key="5">
    <source>
        <dbReference type="ARBA" id="ARBA00023242"/>
    </source>
</evidence>
<reference evidence="10" key="1">
    <citation type="submission" date="2025-08" db="UniProtKB">
        <authorList>
            <consortium name="RefSeq"/>
        </authorList>
    </citation>
    <scope>IDENTIFICATION</scope>
</reference>
<dbReference type="InterPro" id="IPR010844">
    <property type="entry name" value="Occludin_ELL"/>
</dbReference>
<comment type="similarity">
    <text evidence="2 6">Belongs to the ELL/occludin family.</text>
</comment>
<dbReference type="Proteomes" id="UP000695022">
    <property type="component" value="Unplaced"/>
</dbReference>
<dbReference type="PROSITE" id="PS51980">
    <property type="entry name" value="OCEL"/>
    <property type="match status" value="1"/>
</dbReference>
<evidence type="ECO:0000313" key="9">
    <source>
        <dbReference type="Proteomes" id="UP000695022"/>
    </source>
</evidence>
<dbReference type="PANTHER" id="PTHR23288:SF17">
    <property type="entry name" value="RNA POLYMERASE II ELONGATION FACTOR ELL"/>
    <property type="match status" value="1"/>
</dbReference>
<dbReference type="GeneID" id="106804873"/>